<sequence length="233" mass="27291">MQEAKLKQQFDDILKLTITPALKGLGFKKKGLHFNRSMNDIFQCLNIQKSKWNSYDESISFTFNLGFYSGKINSILTEKEDSILSPQFNDCFIQGRIGNLTKRKDHWYELNNKESFEVIREQVANHIESFLIPHFEKYNSLAKLVELVEKNESDRIYMVSPIGKFILLMITNQKEIATKHIKVEYENALNPQETTHTINYPNGTSKVYTSKPHVNQVYVDFIKKFAKYYDIEL</sequence>
<comment type="caution">
    <text evidence="1">The sequence shown here is derived from an EMBL/GenBank/DDBJ whole genome shotgun (WGS) entry which is preliminary data.</text>
</comment>
<organism evidence="1 2">
    <name type="scientific">Algoriphagus aquatilis</name>
    <dbReference type="NCBI Taxonomy" id="490186"/>
    <lineage>
        <taxon>Bacteria</taxon>
        <taxon>Pseudomonadati</taxon>
        <taxon>Bacteroidota</taxon>
        <taxon>Cytophagia</taxon>
        <taxon>Cytophagales</taxon>
        <taxon>Cyclobacteriaceae</taxon>
        <taxon>Algoriphagus</taxon>
    </lineage>
</organism>
<reference evidence="2" key="1">
    <citation type="journal article" date="2019" name="Int. J. Syst. Evol. Microbiol.">
        <title>The Global Catalogue of Microorganisms (GCM) 10K type strain sequencing project: providing services to taxonomists for standard genome sequencing and annotation.</title>
        <authorList>
            <consortium name="The Broad Institute Genomics Platform"/>
            <consortium name="The Broad Institute Genome Sequencing Center for Infectious Disease"/>
            <person name="Wu L."/>
            <person name="Ma J."/>
        </authorList>
    </citation>
    <scope>NUCLEOTIDE SEQUENCE [LARGE SCALE GENOMIC DNA]</scope>
    <source>
        <strain evidence="2">CGMCC 1.7030</strain>
    </source>
</reference>
<name>A0ABW0BTF9_9BACT</name>
<protein>
    <submittedName>
        <fullName evidence="1">DUF4304 domain-containing protein</fullName>
    </submittedName>
</protein>
<proteinExistence type="predicted"/>
<gene>
    <name evidence="1" type="ORF">ACFPIK_03710</name>
</gene>
<dbReference type="Pfam" id="PF14137">
    <property type="entry name" value="DUF4304"/>
    <property type="match status" value="1"/>
</dbReference>
<dbReference type="InterPro" id="IPR025412">
    <property type="entry name" value="DUF4304"/>
</dbReference>
<keyword evidence="2" id="KW-1185">Reference proteome</keyword>
<evidence type="ECO:0000313" key="1">
    <source>
        <dbReference type="EMBL" id="MFC5190858.1"/>
    </source>
</evidence>
<dbReference type="EMBL" id="JBHSKS010000002">
    <property type="protein sequence ID" value="MFC5190858.1"/>
    <property type="molecule type" value="Genomic_DNA"/>
</dbReference>
<dbReference type="RefSeq" id="WP_377912344.1">
    <property type="nucleotide sequence ID" value="NZ_JBHSKS010000002.1"/>
</dbReference>
<dbReference type="Proteomes" id="UP001596163">
    <property type="component" value="Unassembled WGS sequence"/>
</dbReference>
<evidence type="ECO:0000313" key="2">
    <source>
        <dbReference type="Proteomes" id="UP001596163"/>
    </source>
</evidence>
<accession>A0ABW0BTF9</accession>